<dbReference type="SMART" id="SM00487">
    <property type="entry name" value="DEXDc"/>
    <property type="match status" value="1"/>
</dbReference>
<name>A0ABX1BTF8_9ACTN</name>
<keyword evidence="8" id="KW-1185">Reference proteome</keyword>
<evidence type="ECO:0000259" key="5">
    <source>
        <dbReference type="PROSITE" id="PS51192"/>
    </source>
</evidence>
<protein>
    <submittedName>
        <fullName evidence="7">DEAD/DEAH box helicase</fullName>
    </submittedName>
</protein>
<feature type="compositionally biased region" description="Basic and acidic residues" evidence="4">
    <location>
        <begin position="40"/>
        <end position="50"/>
    </location>
</feature>
<dbReference type="InterPro" id="IPR011545">
    <property type="entry name" value="DEAD/DEAH_box_helicase_dom"/>
</dbReference>
<dbReference type="InterPro" id="IPR052511">
    <property type="entry name" value="ATP-dep_Helicase"/>
</dbReference>
<organism evidence="7 8">
    <name type="scientific">Streptomyces zingiberis</name>
    <dbReference type="NCBI Taxonomy" id="2053010"/>
    <lineage>
        <taxon>Bacteria</taxon>
        <taxon>Bacillati</taxon>
        <taxon>Actinomycetota</taxon>
        <taxon>Actinomycetes</taxon>
        <taxon>Kitasatosporales</taxon>
        <taxon>Streptomycetaceae</taxon>
        <taxon>Streptomyces</taxon>
    </lineage>
</organism>
<accession>A0ABX1BTF8</accession>
<evidence type="ECO:0000259" key="6">
    <source>
        <dbReference type="PROSITE" id="PS51194"/>
    </source>
</evidence>
<dbReference type="Pfam" id="PF00271">
    <property type="entry name" value="Helicase_C"/>
    <property type="match status" value="1"/>
</dbReference>
<dbReference type="InterPro" id="IPR014001">
    <property type="entry name" value="Helicase_ATP-bd"/>
</dbReference>
<dbReference type="Gene3D" id="3.40.50.300">
    <property type="entry name" value="P-loop containing nucleotide triphosphate hydrolases"/>
    <property type="match status" value="3"/>
</dbReference>
<feature type="domain" description="Helicase C-terminal" evidence="6">
    <location>
        <begin position="636"/>
        <end position="803"/>
    </location>
</feature>
<comment type="caution">
    <text evidence="7">The sequence shown here is derived from an EMBL/GenBank/DDBJ whole genome shotgun (WGS) entry which is preliminary data.</text>
</comment>
<dbReference type="Pfam" id="PF00270">
    <property type="entry name" value="DEAD"/>
    <property type="match status" value="1"/>
</dbReference>
<dbReference type="GO" id="GO:0004386">
    <property type="term" value="F:helicase activity"/>
    <property type="evidence" value="ECO:0007669"/>
    <property type="project" value="UniProtKB-KW"/>
</dbReference>
<evidence type="ECO:0000256" key="3">
    <source>
        <dbReference type="SAM" id="Coils"/>
    </source>
</evidence>
<keyword evidence="3" id="KW-0175">Coiled coil</keyword>
<sequence>MGHLGHRSGRCSSAGPHPYPVARGTRSRTYQGEGPSPGRRPQEPVQDRSHPLHRHVRPPRGVPARQERSSRRTAGSPGRAGKAPQPHAPRHHRQRYRAAAPVRDGHPHHSAEERSVTEQLDIRFANELLNRLENHELPLLNWGVTETALSRAEVIETIDDLLHRHEAAPTGMSADAVLEEFLLRALLFEVPVPVTSPPRYRTRLAETLRLTTGLRQLFDRGGWAKEEQPGWWQHQRRLVADYRLHVAPRRYPHRDIRASDALRELAHLPHWGEVQSHVATAQMQGRKLARFQLEATRSVFMSLNSERSKGIIVGAGTGSGKTLAFYLPSFAAMAQHAHPGTAKRVHTLALYPRKELLRDQLRESIRSVDDVEQALRQSRRRPIRVGALYGDTPWNARDRRLEPNSGVSNAWKRTSHGVVCPFLPCTTPTCGTGELLWTDEDRRRDREQLTCTRCGYTLQDGRLALTRESLKKNPPDLLFTTTEMLNRSSGDSYLEWLLGWRGAPSAPSLVLLDEVHTYSGLHGAQVALLLRRWREAARRPMTFVGLSATLRDADKFFAQLVGLRPGDVDPIEPAEEAMQSEGREYALALRGDPVSGTSLLSTSIQTAMLHGRMLDLDTRQYLYGSTGFLFTDDLDVTNRFYNDLRDAEGGQNRAGRRNGRKPVLAGLRSSERNEHAARYLDGQSWDIVEKIGHDLDPTLQLHHLHVGRTSSQDVGVDHNANLTVATASLEVGFNDPRVGLVLQHKAPRDAASFIQRRGRAGRERGTRPMTVVTLSDYGRDRLAYQAYETLFAPQVPARSLPIGNRFVLKIQATQSLLDWAGRKLRSKKLWADPRKILRAPASHTVRDEDRPGHNMLTSLLQAILDKPDLQDELAQHLGRALQISADEVQALLWEQPRSLLLSVVPTALRRLHSDWSFQRIEPGAKEGTLLPEFITRSLFEPLNLPEVELLLPFTTHDTLEQLPIARALREAVPGRVSRRFGHRRDEHRTWLPVPPAGDTLPLPQIVQHADPEGTWHPEGHASEGLQVFRPTQLNLEQPGPEISDRSQGIPLWGTQIVVSQEAPPTPADIPSPSLWHERVQAVRFGTHAVGNPIEMRRMTFGADCQVALERGEVETRKVHYELHGKPAALGFRLGVDAVQILLRPLNTADPAVRQYLSSPQWRSLAFSQTFAEDPALDDVANKFQRAWLGQVYLTAFALEGLKQARTAPEIRASLAGGAWTGELPRILNVLYRDTNDPDHAIENARLVGGLTELLRDPQVVAAVDHAAEHLVAPDIAERTVDLAQRAYRDTVAAAILAAAQRACPDAQDGDLIVDVMPGAGPGEPAVVWLSETSMGGLGVVESLARFYAGDPRRFWALVTSAFAPSDYEYVDATLTRLLRHLADAPQGDAAQAMRALRAADGAESAQEALDVLLAAWEQLDGRPRRTAVSALSTRLLRPGTGPDTDTQALAMVDAWSTLEQRLGVEVDANVIAFAVGDKQLLAGGTRQLTADQAFSMLWPRGRQARTQDLQHYQPYADAPVLDRLLVREAHNERLPEVDVTASDWDLAYQKAMSDSGAADLICPADASRALAKSLVRVPALPVHRDVMVVYGEVRGYARHRDELRVRVELREATQ</sequence>
<dbReference type="PROSITE" id="PS51194">
    <property type="entry name" value="HELICASE_CTER"/>
    <property type="match status" value="1"/>
</dbReference>
<dbReference type="PANTHER" id="PTHR47962">
    <property type="entry name" value="ATP-DEPENDENT HELICASE LHR-RELATED-RELATED"/>
    <property type="match status" value="1"/>
</dbReference>
<dbReference type="PROSITE" id="PS51192">
    <property type="entry name" value="HELICASE_ATP_BIND_1"/>
    <property type="match status" value="1"/>
</dbReference>
<dbReference type="InterPro" id="IPR027417">
    <property type="entry name" value="P-loop_NTPase"/>
</dbReference>
<dbReference type="EMBL" id="JAATEN010000003">
    <property type="protein sequence ID" value="NJP99839.1"/>
    <property type="molecule type" value="Genomic_DNA"/>
</dbReference>
<evidence type="ECO:0000256" key="1">
    <source>
        <dbReference type="ARBA" id="ARBA00022741"/>
    </source>
</evidence>
<dbReference type="NCBIfam" id="NF041067">
    <property type="entry name" value="DpdJ"/>
    <property type="match status" value="1"/>
</dbReference>
<evidence type="ECO:0000313" key="8">
    <source>
        <dbReference type="Proteomes" id="UP000695264"/>
    </source>
</evidence>
<dbReference type="Proteomes" id="UP000695264">
    <property type="component" value="Unassembled WGS sequence"/>
</dbReference>
<dbReference type="InterPro" id="IPR001650">
    <property type="entry name" value="Helicase_C-like"/>
</dbReference>
<keyword evidence="2" id="KW-0067">ATP-binding</keyword>
<dbReference type="PANTHER" id="PTHR47962:SF5">
    <property type="entry name" value="ATP-DEPENDENT HELICASE LHR-RELATED"/>
    <property type="match status" value="1"/>
</dbReference>
<keyword evidence="7" id="KW-0347">Helicase</keyword>
<feature type="region of interest" description="Disordered" evidence="4">
    <location>
        <begin position="1"/>
        <end position="117"/>
    </location>
</feature>
<reference evidence="7 8" key="1">
    <citation type="submission" date="2020-03" db="EMBL/GenBank/DDBJ databases">
        <title>WGS of actinomycetes isolated from Thailand.</title>
        <authorList>
            <person name="Thawai C."/>
        </authorList>
    </citation>
    <scope>NUCLEOTIDE SEQUENCE [LARGE SCALE GENOMIC DNA]</scope>
    <source>
        <strain evidence="7 8">PLAI 1-29</strain>
    </source>
</reference>
<feature type="compositionally biased region" description="Basic and acidic residues" evidence="4">
    <location>
        <begin position="103"/>
        <end position="116"/>
    </location>
</feature>
<feature type="coiled-coil region" evidence="3">
    <location>
        <begin position="354"/>
        <end position="381"/>
    </location>
</feature>
<evidence type="ECO:0000256" key="2">
    <source>
        <dbReference type="ARBA" id="ARBA00022840"/>
    </source>
</evidence>
<keyword evidence="1" id="KW-0547">Nucleotide-binding</keyword>
<feature type="domain" description="Helicase ATP-binding" evidence="5">
    <location>
        <begin position="302"/>
        <end position="568"/>
    </location>
</feature>
<gene>
    <name evidence="7" type="ORF">HCK00_04605</name>
</gene>
<dbReference type="SUPFAM" id="SSF52540">
    <property type="entry name" value="P-loop containing nucleoside triphosphate hydrolases"/>
    <property type="match status" value="2"/>
</dbReference>
<proteinExistence type="predicted"/>
<keyword evidence="7" id="KW-0378">Hydrolase</keyword>
<evidence type="ECO:0000256" key="4">
    <source>
        <dbReference type="SAM" id="MobiDB-lite"/>
    </source>
</evidence>
<evidence type="ECO:0000313" key="7">
    <source>
        <dbReference type="EMBL" id="NJP99839.1"/>
    </source>
</evidence>